<feature type="active site" description="Proton acceptor" evidence="2">
    <location>
        <position position="175"/>
    </location>
</feature>
<evidence type="ECO:0000313" key="5">
    <source>
        <dbReference type="Proteomes" id="UP000319449"/>
    </source>
</evidence>
<dbReference type="PANTHER" id="PTHR24138:SF10">
    <property type="entry name" value="PHOSPHOLIPASE A2"/>
    <property type="match status" value="1"/>
</dbReference>
<evidence type="ECO:0000256" key="1">
    <source>
        <dbReference type="ARBA" id="ARBA00023098"/>
    </source>
</evidence>
<dbReference type="SUPFAM" id="SSF52151">
    <property type="entry name" value="FabD/lysophospholipase-like"/>
    <property type="match status" value="1"/>
</dbReference>
<dbReference type="Gene3D" id="3.40.1090.10">
    <property type="entry name" value="Cytosolic phospholipase A2 catalytic domain"/>
    <property type="match status" value="1"/>
</dbReference>
<dbReference type="NCBIfam" id="NF041079">
    <property type="entry name" value="CBASS_lipase"/>
    <property type="match status" value="1"/>
</dbReference>
<proteinExistence type="predicted"/>
<dbReference type="Pfam" id="PF01734">
    <property type="entry name" value="Patatin"/>
    <property type="match status" value="1"/>
</dbReference>
<feature type="active site" description="Nucleophile" evidence="2">
    <location>
        <position position="43"/>
    </location>
</feature>
<keyword evidence="5" id="KW-1185">Reference proteome</keyword>
<protein>
    <recommendedName>
        <fullName evidence="3">PNPLA domain-containing protein</fullName>
    </recommendedName>
</protein>
<feature type="short sequence motif" description="GXSXG" evidence="2">
    <location>
        <begin position="41"/>
        <end position="45"/>
    </location>
</feature>
<dbReference type="AlphaFoldDB" id="A0A562VP87"/>
<dbReference type="InterPro" id="IPR002641">
    <property type="entry name" value="PNPLA_dom"/>
</dbReference>
<dbReference type="EMBL" id="VLLN01000007">
    <property type="protein sequence ID" value="TWJ19719.1"/>
    <property type="molecule type" value="Genomic_DNA"/>
</dbReference>
<dbReference type="PANTHER" id="PTHR24138">
    <property type="entry name" value="INTRACELLLAR PHOSPHOLIPASE A FAMILY"/>
    <property type="match status" value="1"/>
</dbReference>
<dbReference type="CDD" id="cd07199">
    <property type="entry name" value="Pat17_PNPLA8_PNPLA9_like"/>
    <property type="match status" value="1"/>
</dbReference>
<dbReference type="RefSeq" id="WP_145020670.1">
    <property type="nucleotide sequence ID" value="NZ_VLLN01000007.1"/>
</dbReference>
<evidence type="ECO:0000313" key="4">
    <source>
        <dbReference type="EMBL" id="TWJ19719.1"/>
    </source>
</evidence>
<dbReference type="InterPro" id="IPR016035">
    <property type="entry name" value="Acyl_Trfase/lysoPLipase"/>
</dbReference>
<keyword evidence="1 2" id="KW-0443">Lipid metabolism</keyword>
<feature type="domain" description="PNPLA" evidence="3">
    <location>
        <begin position="6"/>
        <end position="188"/>
    </location>
</feature>
<reference evidence="4 5" key="1">
    <citation type="submission" date="2019-07" db="EMBL/GenBank/DDBJ databases">
        <title>Genomic Encyclopedia of Archaeal and Bacterial Type Strains, Phase II (KMG-II): from individual species to whole genera.</title>
        <authorList>
            <person name="Goeker M."/>
        </authorList>
    </citation>
    <scope>NUCLEOTIDE SEQUENCE [LARGE SCALE GENOMIC DNA]</scope>
    <source>
        <strain evidence="4 5">ATCC BAA-1139</strain>
    </source>
</reference>
<evidence type="ECO:0000259" key="3">
    <source>
        <dbReference type="PROSITE" id="PS51635"/>
    </source>
</evidence>
<feature type="short sequence motif" description="GXGXXG" evidence="2">
    <location>
        <begin position="10"/>
        <end position="15"/>
    </location>
</feature>
<dbReference type="PROSITE" id="PS51635">
    <property type="entry name" value="PNPLA"/>
    <property type="match status" value="1"/>
</dbReference>
<comment type="caution">
    <text evidence="4">The sequence shown here is derived from an EMBL/GenBank/DDBJ whole genome shotgun (WGS) entry which is preliminary data.</text>
</comment>
<dbReference type="GO" id="GO:0016787">
    <property type="term" value="F:hydrolase activity"/>
    <property type="evidence" value="ECO:0007669"/>
    <property type="project" value="UniProtKB-UniRule"/>
</dbReference>
<organism evidence="4 5">
    <name type="scientific">Geobacter argillaceus</name>
    <dbReference type="NCBI Taxonomy" id="345631"/>
    <lineage>
        <taxon>Bacteria</taxon>
        <taxon>Pseudomonadati</taxon>
        <taxon>Thermodesulfobacteriota</taxon>
        <taxon>Desulfuromonadia</taxon>
        <taxon>Geobacterales</taxon>
        <taxon>Geobacteraceae</taxon>
        <taxon>Geobacter</taxon>
    </lineage>
</organism>
<dbReference type="Proteomes" id="UP000319449">
    <property type="component" value="Unassembled WGS sequence"/>
</dbReference>
<gene>
    <name evidence="4" type="ORF">JN12_01520</name>
</gene>
<dbReference type="GO" id="GO:0016042">
    <property type="term" value="P:lipid catabolic process"/>
    <property type="evidence" value="ECO:0007669"/>
    <property type="project" value="UniProtKB-UniRule"/>
</dbReference>
<accession>A0A562VP87</accession>
<dbReference type="InterPro" id="IPR047156">
    <property type="entry name" value="Teg/CotR/CapV-like"/>
</dbReference>
<feature type="short sequence motif" description="DGA/G" evidence="2">
    <location>
        <begin position="175"/>
        <end position="177"/>
    </location>
</feature>
<evidence type="ECO:0000256" key="2">
    <source>
        <dbReference type="PROSITE-ProRule" id="PRU01161"/>
    </source>
</evidence>
<name>A0A562VP87_9BACT</name>
<keyword evidence="2" id="KW-0378">Hydrolase</keyword>
<sequence>MSFKILSIDGGGFRGLYAAHILERMEDVFGELYPKFDLIAGTSTGSIIASSICCRISAKEISQLYIQHGKKIFSRKLHTWIPFTGGLFTSQYHNQHLYSLLLERFSDVRLGEIEKPLIVPATDIGNGTVHVFKSGYDKGFYRDTNVLVADAVLASCAAPMYFDPVMVSGKYCLSDGGLWANSPALVAVIDAHKRLGIDFKDIKILTIGSGTVNEMYSQKPNVLKLFAGWGFLTKWGRKKFINTLLHLQSTTANNMLGLILQREQIMRIDFPTDKEMPLDDVSLRQDLLSRADKDFTHLSAQIRGFLEIP</sequence>
<keyword evidence="2" id="KW-0442">Lipid degradation</keyword>
<dbReference type="OrthoDB" id="9807112at2"/>